<protein>
    <recommendedName>
        <fullName evidence="2">Dynamin N-terminal domain-containing protein</fullName>
    </recommendedName>
</protein>
<keyword evidence="1" id="KW-0472">Membrane</keyword>
<dbReference type="SUPFAM" id="SSF52540">
    <property type="entry name" value="P-loop containing nucleoside triphosphate hydrolases"/>
    <property type="match status" value="1"/>
</dbReference>
<dbReference type="AlphaFoldDB" id="A0A1Y4VCY8"/>
<evidence type="ECO:0000313" key="4">
    <source>
        <dbReference type="Proteomes" id="UP000196036"/>
    </source>
</evidence>
<dbReference type="RefSeq" id="WP_087318382.1">
    <property type="nucleotide sequence ID" value="NZ_JAHOJA010000030.1"/>
</dbReference>
<keyword evidence="1" id="KW-0812">Transmembrane</keyword>
<accession>A0A1Y4VCY8</accession>
<dbReference type="InterPro" id="IPR027417">
    <property type="entry name" value="P-loop_NTPase"/>
</dbReference>
<name>A0A1Y4VCY8_9BACE</name>
<feature type="transmembrane region" description="Helical" evidence="1">
    <location>
        <begin position="464"/>
        <end position="491"/>
    </location>
</feature>
<dbReference type="Pfam" id="PF00350">
    <property type="entry name" value="Dynamin_N"/>
    <property type="match status" value="1"/>
</dbReference>
<dbReference type="InterPro" id="IPR045063">
    <property type="entry name" value="Dynamin_N"/>
</dbReference>
<dbReference type="PANTHER" id="PTHR43681:SF1">
    <property type="entry name" value="SARCALUMENIN"/>
    <property type="match status" value="1"/>
</dbReference>
<proteinExistence type="predicted"/>
<evidence type="ECO:0000313" key="3">
    <source>
        <dbReference type="EMBL" id="OUQ67106.1"/>
    </source>
</evidence>
<dbReference type="PANTHER" id="PTHR43681">
    <property type="entry name" value="TRANSMEMBRANE GTPASE FZO"/>
    <property type="match status" value="1"/>
</dbReference>
<feature type="domain" description="Dynamin N-terminal" evidence="2">
    <location>
        <begin position="46"/>
        <end position="205"/>
    </location>
</feature>
<dbReference type="EMBL" id="NFLW01000024">
    <property type="protein sequence ID" value="OUQ67106.1"/>
    <property type="molecule type" value="Genomic_DNA"/>
</dbReference>
<gene>
    <name evidence="3" type="ORF">B5E52_12890</name>
</gene>
<sequence>MVEEDIRKITGVITAVTPILERLNRKDSLAKIQERIRQIQNTEVKVLICGEFKRGKSSFVNALIGRNICPVDQDICTSVVSIIRYGDTERVIRYFGDLSHVQKAEIPYADIQKYTVGRAEQVQNTLYLEIELPLECLKNGLVLIDTPGVGGLDPRHAFLTTYFLPQADITLFMTDVNEPLTTTELDFYNQKVTRYAKHSAIIINKCDLKTPEQVVEVQQDTVQKIQNHASTSKEPNVIAVSSKFKQAFNQTHVEKMYEKSHFSLIDSELQRLMVAYKEDIIRNIRDDFSDLLEQVIEPIKIQLTQIKMPDPKVLTELKQKETIIQKQLYDLNNPSSEFRIKIQQKITEVREEVINHLNEQSILFSSNGLNKLLQSEQATKENGGKWIGQQLNLALESLGAEIVLELRHAFDRISRIEEFQGMLKYQVKDFSYSIMEVNAENEVPIHRRLMSLVPGMGAGFATNLVVGSLAGVFGFGLPLFIPIAVGLGIAAKSHSDTVRASKVAELREQYQPQITVAMQQLRTFVESRFTEFQQVWIKVVSQRVQEVQTTLQTLMADLNKLSQNQKTILSRKMELERLMNPLVTQKHMIDLILSNPFQAHENKEEKLRQDPNETIC</sequence>
<dbReference type="Proteomes" id="UP000196036">
    <property type="component" value="Unassembled WGS sequence"/>
</dbReference>
<dbReference type="CDD" id="cd09912">
    <property type="entry name" value="DLP_2"/>
    <property type="match status" value="1"/>
</dbReference>
<comment type="caution">
    <text evidence="3">The sequence shown here is derived from an EMBL/GenBank/DDBJ whole genome shotgun (WGS) entry which is preliminary data.</text>
</comment>
<reference evidence="4" key="1">
    <citation type="submission" date="2017-04" db="EMBL/GenBank/DDBJ databases">
        <title>Function of individual gut microbiota members based on whole genome sequencing of pure cultures obtained from chicken caecum.</title>
        <authorList>
            <person name="Medvecky M."/>
            <person name="Cejkova D."/>
            <person name="Polansky O."/>
            <person name="Karasova D."/>
            <person name="Kubasova T."/>
            <person name="Cizek A."/>
            <person name="Rychlik I."/>
        </authorList>
    </citation>
    <scope>NUCLEOTIDE SEQUENCE [LARGE SCALE GENOMIC DNA]</scope>
    <source>
        <strain evidence="4">An109</strain>
    </source>
</reference>
<evidence type="ECO:0000256" key="1">
    <source>
        <dbReference type="SAM" id="Phobius"/>
    </source>
</evidence>
<evidence type="ECO:0000259" key="2">
    <source>
        <dbReference type="Pfam" id="PF00350"/>
    </source>
</evidence>
<dbReference type="Gene3D" id="3.40.50.300">
    <property type="entry name" value="P-loop containing nucleotide triphosphate hydrolases"/>
    <property type="match status" value="1"/>
</dbReference>
<keyword evidence="1" id="KW-1133">Transmembrane helix</keyword>
<dbReference type="InterPro" id="IPR051943">
    <property type="entry name" value="TRAFAC_Dynamin-like_GTPase"/>
</dbReference>
<organism evidence="3 4">
    <name type="scientific">Bacteroides xylanisolvens</name>
    <dbReference type="NCBI Taxonomy" id="371601"/>
    <lineage>
        <taxon>Bacteria</taxon>
        <taxon>Pseudomonadati</taxon>
        <taxon>Bacteroidota</taxon>
        <taxon>Bacteroidia</taxon>
        <taxon>Bacteroidales</taxon>
        <taxon>Bacteroidaceae</taxon>
        <taxon>Bacteroides</taxon>
    </lineage>
</organism>